<gene>
    <name evidence="1" type="ORF">RE431_06345</name>
</gene>
<reference evidence="2" key="1">
    <citation type="submission" date="2023-07" db="EMBL/GenBank/DDBJ databases">
        <title>Christiangramia sp. SM2212., a novel bacterium of the family Flavobacteriaceae isolated from the sea sediment.</title>
        <authorList>
            <person name="Wang J."/>
            <person name="Zhang X."/>
        </authorList>
    </citation>
    <scope>NUCLEOTIDE SEQUENCE [LARGE SCALE GENOMIC DNA]</scope>
    <source>
        <strain evidence="2">SM2212</strain>
    </source>
</reference>
<protein>
    <submittedName>
        <fullName evidence="1">Uncharacterized protein</fullName>
    </submittedName>
</protein>
<dbReference type="EMBL" id="JAVJIU010000002">
    <property type="protein sequence ID" value="MDR5590251.1"/>
    <property type="molecule type" value="Genomic_DNA"/>
</dbReference>
<dbReference type="RefSeq" id="WP_309561125.1">
    <property type="nucleotide sequence ID" value="NZ_JAVJIU010000002.1"/>
</dbReference>
<name>A0ABU1EPC7_9FLAO</name>
<proteinExistence type="predicted"/>
<dbReference type="Proteomes" id="UP001257234">
    <property type="component" value="Unassembled WGS sequence"/>
</dbReference>
<organism evidence="1 2">
    <name type="scientific">Christiangramia sediminicola</name>
    <dbReference type="NCBI Taxonomy" id="3073267"/>
    <lineage>
        <taxon>Bacteria</taxon>
        <taxon>Pseudomonadati</taxon>
        <taxon>Bacteroidota</taxon>
        <taxon>Flavobacteriia</taxon>
        <taxon>Flavobacteriales</taxon>
        <taxon>Flavobacteriaceae</taxon>
        <taxon>Christiangramia</taxon>
    </lineage>
</organism>
<evidence type="ECO:0000313" key="2">
    <source>
        <dbReference type="Proteomes" id="UP001257234"/>
    </source>
</evidence>
<sequence>MYLFDVFLKIIKAFHLVDSDGYNALKQDVKSWEENALSPKDEGKDKTQLIYKKIHKGVLARLAMPILYFFALKNLSSIMTPEKEEGLY</sequence>
<accession>A0ABU1EPC7</accession>
<evidence type="ECO:0000313" key="1">
    <source>
        <dbReference type="EMBL" id="MDR5590251.1"/>
    </source>
</evidence>
<comment type="caution">
    <text evidence="1">The sequence shown here is derived from an EMBL/GenBank/DDBJ whole genome shotgun (WGS) entry which is preliminary data.</text>
</comment>
<keyword evidence="2" id="KW-1185">Reference proteome</keyword>